<evidence type="ECO:0000313" key="1">
    <source>
        <dbReference type="EMBL" id="SAQ15028.1"/>
    </source>
</evidence>
<dbReference type="Proteomes" id="UP000078124">
    <property type="component" value="Unassembled WGS sequence"/>
</dbReference>
<dbReference type="EMBL" id="FLAC01000047">
    <property type="protein sequence ID" value="SAQ15028.1"/>
    <property type="molecule type" value="Genomic_DNA"/>
</dbReference>
<reference evidence="1 2" key="1">
    <citation type="submission" date="2016-05" db="EMBL/GenBank/DDBJ databases">
        <authorList>
            <consortium name="Pathogen Informatics"/>
        </authorList>
    </citation>
    <scope>NUCLEOTIDE SEQUENCE [LARGE SCALE GENOMIC DNA]</scope>
    <source>
        <strain evidence="1 2">2880STDY5682802</strain>
    </source>
</reference>
<protein>
    <submittedName>
        <fullName evidence="1">Uncharacterized protein</fullName>
    </submittedName>
</protein>
<organism evidence="1 2">
    <name type="scientific">Raoultella planticola</name>
    <name type="common">Klebsiella planticola</name>
    <dbReference type="NCBI Taxonomy" id="575"/>
    <lineage>
        <taxon>Bacteria</taxon>
        <taxon>Pseudomonadati</taxon>
        <taxon>Pseudomonadota</taxon>
        <taxon>Gammaproteobacteria</taxon>
        <taxon>Enterobacterales</taxon>
        <taxon>Enterobacteriaceae</taxon>
        <taxon>Klebsiella/Raoultella group</taxon>
        <taxon>Raoultella</taxon>
    </lineage>
</organism>
<evidence type="ECO:0000313" key="2">
    <source>
        <dbReference type="Proteomes" id="UP000078124"/>
    </source>
</evidence>
<gene>
    <name evidence="1" type="ORF">SAMEA2273876_05599</name>
</gene>
<name>A0A8G2E5V6_RAOPL</name>
<accession>A0A8G2E5V6</accession>
<comment type="caution">
    <text evidence="1">The sequence shown here is derived from an EMBL/GenBank/DDBJ whole genome shotgun (WGS) entry which is preliminary data.</text>
</comment>
<dbReference type="AlphaFoldDB" id="A0A8G2E5V6"/>
<dbReference type="RefSeq" id="WP_373420014.1">
    <property type="nucleotide sequence ID" value="NZ_FLAC01000047.1"/>
</dbReference>
<sequence>MSEGVSKNSRYEIIAILRDELRIQSKLYFYCNDIKHQSTLKKIEGNFFYIKPALLNKSNFC</sequence>
<proteinExistence type="predicted"/>